<comment type="caution">
    <text evidence="1">The sequence shown here is derived from an EMBL/GenBank/DDBJ whole genome shotgun (WGS) entry which is preliminary data.</text>
</comment>
<reference evidence="1 2" key="1">
    <citation type="journal article" date="2012" name="Int. J. Syst. Evol. Microbiol.">
        <title>Vibrio caribbeanicus sp. nov., isolated from the marine sponge Scleritoderma cyanea.</title>
        <authorList>
            <person name="Hoffmann M."/>
            <person name="Monday S.R."/>
            <person name="Allard M.W."/>
            <person name="Strain E.A."/>
            <person name="Whittaker P."/>
            <person name="Naum M."/>
            <person name="McCarthy P.J."/>
            <person name="Lopez J.V."/>
            <person name="Fischer M."/>
            <person name="Brown E.W."/>
        </authorList>
    </citation>
    <scope>NUCLEOTIDE SEQUENCE [LARGE SCALE GENOMIC DNA]</scope>
    <source>
        <strain evidence="1 2">ATCC 700023</strain>
    </source>
</reference>
<evidence type="ECO:0000313" key="1">
    <source>
        <dbReference type="EMBL" id="EGU38796.1"/>
    </source>
</evidence>
<evidence type="ECO:0000313" key="2">
    <source>
        <dbReference type="Proteomes" id="UP000004605"/>
    </source>
</evidence>
<dbReference type="Proteomes" id="UP000004605">
    <property type="component" value="Unassembled WGS sequence"/>
</dbReference>
<dbReference type="AlphaFoldDB" id="F9S2X3"/>
<dbReference type="EMBL" id="AFWF01000159">
    <property type="protein sequence ID" value="EGU38796.1"/>
    <property type="molecule type" value="Genomic_DNA"/>
</dbReference>
<organism evidence="1 2">
    <name type="scientific">Vibrio ichthyoenteri ATCC 700023</name>
    <dbReference type="NCBI Taxonomy" id="870968"/>
    <lineage>
        <taxon>Bacteria</taxon>
        <taxon>Pseudomonadati</taxon>
        <taxon>Pseudomonadota</taxon>
        <taxon>Gammaproteobacteria</taxon>
        <taxon>Vibrionales</taxon>
        <taxon>Vibrionaceae</taxon>
        <taxon>Vibrio</taxon>
    </lineage>
</organism>
<name>F9S2X3_9VIBR</name>
<keyword evidence="2" id="KW-1185">Reference proteome</keyword>
<dbReference type="RefSeq" id="WP_006712429.1">
    <property type="nucleotide sequence ID" value="NZ_AFWF01000159.1"/>
</dbReference>
<gene>
    <name evidence="1" type="ORF">VII00023_14981</name>
</gene>
<dbReference type="OrthoDB" id="6713157at2"/>
<sequence>MTDQQATLKTRSRRLCDFYRSYIVSKVSNQDMVPSPAERVDDYWRSLEKFIYHGAGNEVNFTSYVNELKDAGNKAIVPDDEIEWIRKANHRLAYWLWFNFRLTHLVDVGWANEHTLPIDLSRDSAEFIYTSLDLKLTPRTHDDRITAIIGFLDSIPITLDQKRAVLKFLDDKSNRIFHTNFRWIKEDNEQQCQWVWSYVKSTQDKLPHFLASPITAKELSDASIAVFDIWQASDAEKELFIYKMKKAWGQKKHRKKMEGQNKKGYSFTMSEDIKSDLDRLCEYSGQNKNQIVEQLIKEKIAAIEGTI</sequence>
<protein>
    <submittedName>
        <fullName evidence="1">Uncharacterized protein</fullName>
    </submittedName>
</protein>
<proteinExistence type="predicted"/>
<accession>F9S2X3</accession>